<sequence length="201" mass="23078">MKLYFAPMTCSLSPHIVLKELGVDFKLVRINNKTKVTEDGGNFLEINPKGYVAALELDDGEVITEGPAILTYIIEKFNWKTIDNNNLCKIRLLEWLCFISSELHGGSAPLFNDSIPDEVKNIFKEKLYKRYDYLSDVLSKTGYLLDDFSPADCYLYAVLLWLPNFNIDISRWPVLDAFMEKMSKKKSVQEAIDAERNTKEC</sequence>
<organism evidence="4 5">
    <name type="scientific">Rosenbergiella gaditana</name>
    <dbReference type="NCBI Taxonomy" id="2726987"/>
    <lineage>
        <taxon>Bacteria</taxon>
        <taxon>Pseudomonadati</taxon>
        <taxon>Pseudomonadota</taxon>
        <taxon>Gammaproteobacteria</taxon>
        <taxon>Enterobacterales</taxon>
        <taxon>Erwiniaceae</taxon>
        <taxon>Rosenbergiella</taxon>
    </lineage>
</organism>
<feature type="domain" description="GST C-terminal" evidence="3">
    <location>
        <begin position="85"/>
        <end position="201"/>
    </location>
</feature>
<dbReference type="EMBL" id="JABBFR010000053">
    <property type="protein sequence ID" value="MBT0725758.1"/>
    <property type="molecule type" value="Genomic_DNA"/>
</dbReference>
<evidence type="ECO:0000259" key="2">
    <source>
        <dbReference type="PROSITE" id="PS50404"/>
    </source>
</evidence>
<dbReference type="CDD" id="cd03188">
    <property type="entry name" value="GST_C_Beta"/>
    <property type="match status" value="1"/>
</dbReference>
<dbReference type="PROSITE" id="PS50404">
    <property type="entry name" value="GST_NTER"/>
    <property type="match status" value="1"/>
</dbReference>
<dbReference type="SFLD" id="SFLDS00019">
    <property type="entry name" value="Glutathione_Transferase_(cytos"/>
    <property type="match status" value="1"/>
</dbReference>
<dbReference type="PANTHER" id="PTHR44051:SF8">
    <property type="entry name" value="GLUTATHIONE S-TRANSFERASE GSTA"/>
    <property type="match status" value="1"/>
</dbReference>
<dbReference type="InterPro" id="IPR010987">
    <property type="entry name" value="Glutathione-S-Trfase_C-like"/>
</dbReference>
<evidence type="ECO:0000313" key="5">
    <source>
        <dbReference type="Proteomes" id="UP000790096"/>
    </source>
</evidence>
<evidence type="ECO:0000259" key="3">
    <source>
        <dbReference type="PROSITE" id="PS50405"/>
    </source>
</evidence>
<dbReference type="SUPFAM" id="SSF47616">
    <property type="entry name" value="GST C-terminal domain-like"/>
    <property type="match status" value="1"/>
</dbReference>
<dbReference type="InterPro" id="IPR036249">
    <property type="entry name" value="Thioredoxin-like_sf"/>
</dbReference>
<dbReference type="InterPro" id="IPR036282">
    <property type="entry name" value="Glutathione-S-Trfase_C_sf"/>
</dbReference>
<comment type="similarity">
    <text evidence="1">Belongs to the GST superfamily.</text>
</comment>
<comment type="caution">
    <text evidence="4">The sequence shown here is derived from an EMBL/GenBank/DDBJ whole genome shotgun (WGS) entry which is preliminary data.</text>
</comment>
<gene>
    <name evidence="4" type="ORF">HH682_15385</name>
</gene>
<reference evidence="4 5" key="1">
    <citation type="submission" date="2020-04" db="EMBL/GenBank/DDBJ databases">
        <title>Genome sequencing of Rosenbergiella species.</title>
        <authorList>
            <person name="Alvarez-Perez S."/>
            <person name="Lievens B."/>
        </authorList>
    </citation>
    <scope>NUCLEOTIDE SEQUENCE [LARGE SCALE GENOMIC DNA]</scope>
    <source>
        <strain evidence="4 5">S61</strain>
    </source>
</reference>
<keyword evidence="4" id="KW-0808">Transferase</keyword>
<dbReference type="Gene3D" id="1.20.1050.10">
    <property type="match status" value="1"/>
</dbReference>
<dbReference type="RefSeq" id="WP_214238359.1">
    <property type="nucleotide sequence ID" value="NZ_JABBFR010000053.1"/>
</dbReference>
<accession>A0ABS5T436</accession>
<dbReference type="SFLD" id="SFLDG01150">
    <property type="entry name" value="Main.1:_Beta-like"/>
    <property type="match status" value="1"/>
</dbReference>
<dbReference type="Pfam" id="PF00043">
    <property type="entry name" value="GST_C"/>
    <property type="match status" value="1"/>
</dbReference>
<feature type="domain" description="GST N-terminal" evidence="2">
    <location>
        <begin position="1"/>
        <end position="81"/>
    </location>
</feature>
<dbReference type="InterPro" id="IPR004046">
    <property type="entry name" value="GST_C"/>
</dbReference>
<dbReference type="SFLD" id="SFLDG00358">
    <property type="entry name" value="Main_(cytGST)"/>
    <property type="match status" value="1"/>
</dbReference>
<dbReference type="InterPro" id="IPR004045">
    <property type="entry name" value="Glutathione_S-Trfase_N"/>
</dbReference>
<proteinExistence type="inferred from homology"/>
<keyword evidence="5" id="KW-1185">Reference proteome</keyword>
<protein>
    <submittedName>
        <fullName evidence="4">Glutathione transferase GstA</fullName>
    </submittedName>
</protein>
<dbReference type="Gene3D" id="3.40.30.10">
    <property type="entry name" value="Glutaredoxin"/>
    <property type="match status" value="1"/>
</dbReference>
<dbReference type="PANTHER" id="PTHR44051">
    <property type="entry name" value="GLUTATHIONE S-TRANSFERASE-RELATED"/>
    <property type="match status" value="1"/>
</dbReference>
<dbReference type="Proteomes" id="UP000790096">
    <property type="component" value="Unassembled WGS sequence"/>
</dbReference>
<name>A0ABS5T436_9GAMM</name>
<dbReference type="SUPFAM" id="SSF52833">
    <property type="entry name" value="Thioredoxin-like"/>
    <property type="match status" value="1"/>
</dbReference>
<dbReference type="PROSITE" id="PS50405">
    <property type="entry name" value="GST_CTER"/>
    <property type="match status" value="1"/>
</dbReference>
<dbReference type="GO" id="GO:0016740">
    <property type="term" value="F:transferase activity"/>
    <property type="evidence" value="ECO:0007669"/>
    <property type="project" value="UniProtKB-KW"/>
</dbReference>
<dbReference type="Pfam" id="PF02798">
    <property type="entry name" value="GST_N"/>
    <property type="match status" value="1"/>
</dbReference>
<dbReference type="InterPro" id="IPR040079">
    <property type="entry name" value="Glutathione_S-Trfase"/>
</dbReference>
<evidence type="ECO:0000313" key="4">
    <source>
        <dbReference type="EMBL" id="MBT0725758.1"/>
    </source>
</evidence>
<dbReference type="CDD" id="cd03057">
    <property type="entry name" value="GST_N_Beta"/>
    <property type="match status" value="1"/>
</dbReference>
<evidence type="ECO:0000256" key="1">
    <source>
        <dbReference type="RuleBase" id="RU003494"/>
    </source>
</evidence>